<evidence type="ECO:0000256" key="11">
    <source>
        <dbReference type="SAM" id="Coils"/>
    </source>
</evidence>
<dbReference type="OrthoDB" id="10064100at2759"/>
<dbReference type="GO" id="GO:0005524">
    <property type="term" value="F:ATP binding"/>
    <property type="evidence" value="ECO:0007669"/>
    <property type="project" value="UniProtKB-UniRule"/>
</dbReference>
<evidence type="ECO:0000313" key="15">
    <source>
        <dbReference type="Proteomes" id="UP000504607"/>
    </source>
</evidence>
<dbReference type="PANTHER" id="PTHR45647">
    <property type="entry name" value="OS02G0152300 PROTEIN"/>
    <property type="match status" value="1"/>
</dbReference>
<dbReference type="Pfam" id="PF04564">
    <property type="entry name" value="U-box"/>
    <property type="match status" value="1"/>
</dbReference>
<dbReference type="SUPFAM" id="SSF52402">
    <property type="entry name" value="Adenine nucleotide alpha hydrolases-like"/>
    <property type="match status" value="1"/>
</dbReference>
<dbReference type="Gene3D" id="3.30.40.10">
    <property type="entry name" value="Zinc/RING finger domain, C3HC4 (zinc finger)"/>
    <property type="match status" value="1"/>
</dbReference>
<dbReference type="GO" id="GO:0016567">
    <property type="term" value="P:protein ubiquitination"/>
    <property type="evidence" value="ECO:0007669"/>
    <property type="project" value="UniProtKB-UniPathway"/>
</dbReference>
<dbReference type="SUPFAM" id="SSF57850">
    <property type="entry name" value="RING/U-box"/>
    <property type="match status" value="1"/>
</dbReference>
<evidence type="ECO:0000256" key="12">
    <source>
        <dbReference type="SAM" id="MobiDB-lite"/>
    </source>
</evidence>
<evidence type="ECO:0000256" key="10">
    <source>
        <dbReference type="PROSITE-ProRule" id="PRU10141"/>
    </source>
</evidence>
<feature type="binding site" evidence="10">
    <location>
        <position position="488"/>
    </location>
    <ligand>
        <name>ATP</name>
        <dbReference type="ChEBI" id="CHEBI:30616"/>
    </ligand>
</feature>
<dbReference type="GeneID" id="105043874"/>
<feature type="region of interest" description="Disordered" evidence="12">
    <location>
        <begin position="278"/>
        <end position="326"/>
    </location>
</feature>
<dbReference type="InterPro" id="IPR001245">
    <property type="entry name" value="Ser-Thr/Tyr_kinase_cat_dom"/>
</dbReference>
<feature type="domain" description="U-box" evidence="14">
    <location>
        <begin position="744"/>
        <end position="815"/>
    </location>
</feature>
<keyword evidence="5" id="KW-0808">Transferase</keyword>
<dbReference type="InterPro" id="IPR006016">
    <property type="entry name" value="UspA"/>
</dbReference>
<dbReference type="SMART" id="SM00504">
    <property type="entry name" value="Ubox"/>
    <property type="match status" value="1"/>
</dbReference>
<evidence type="ECO:0000259" key="14">
    <source>
        <dbReference type="PROSITE" id="PS51698"/>
    </source>
</evidence>
<evidence type="ECO:0000256" key="5">
    <source>
        <dbReference type="ARBA" id="ARBA00022679"/>
    </source>
</evidence>
<dbReference type="PROSITE" id="PS00107">
    <property type="entry name" value="PROTEIN_KINASE_ATP"/>
    <property type="match status" value="1"/>
</dbReference>
<evidence type="ECO:0000256" key="4">
    <source>
        <dbReference type="ARBA" id="ARBA00022527"/>
    </source>
</evidence>
<dbReference type="InterPro" id="IPR003613">
    <property type="entry name" value="Ubox_domain"/>
</dbReference>
<evidence type="ECO:0000256" key="3">
    <source>
        <dbReference type="ARBA" id="ARBA00012483"/>
    </source>
</evidence>
<dbReference type="InterPro" id="IPR013083">
    <property type="entry name" value="Znf_RING/FYVE/PHD"/>
</dbReference>
<keyword evidence="15" id="KW-1185">Reference proteome</keyword>
<dbReference type="Pfam" id="PF00582">
    <property type="entry name" value="Usp"/>
    <property type="match status" value="1"/>
</dbReference>
<dbReference type="RefSeq" id="XP_010919905.1">
    <property type="nucleotide sequence ID" value="XM_010921603.3"/>
</dbReference>
<evidence type="ECO:0000256" key="6">
    <source>
        <dbReference type="ARBA" id="ARBA00022741"/>
    </source>
</evidence>
<evidence type="ECO:0000256" key="7">
    <source>
        <dbReference type="ARBA" id="ARBA00022777"/>
    </source>
</evidence>
<dbReference type="InterPro" id="IPR000719">
    <property type="entry name" value="Prot_kinase_dom"/>
</dbReference>
<reference evidence="16" key="1">
    <citation type="submission" date="2025-08" db="UniProtKB">
        <authorList>
            <consortium name="RefSeq"/>
        </authorList>
    </citation>
    <scope>IDENTIFICATION</scope>
</reference>
<gene>
    <name evidence="16" type="primary">LOC105043874</name>
</gene>
<dbReference type="KEGG" id="egu:105043874"/>
<comment type="pathway">
    <text evidence="2">Protein modification; protein ubiquitination.</text>
</comment>
<dbReference type="EC" id="2.3.2.27" evidence="3"/>
<dbReference type="InterPro" id="IPR017441">
    <property type="entry name" value="Protein_kinase_ATP_BS"/>
</dbReference>
<feature type="compositionally biased region" description="Polar residues" evidence="12">
    <location>
        <begin position="280"/>
        <end position="297"/>
    </location>
</feature>
<evidence type="ECO:0000256" key="9">
    <source>
        <dbReference type="ARBA" id="ARBA00022840"/>
    </source>
</evidence>
<dbReference type="SUPFAM" id="SSF56112">
    <property type="entry name" value="Protein kinase-like (PK-like)"/>
    <property type="match status" value="1"/>
</dbReference>
<dbReference type="GO" id="GO:0061630">
    <property type="term" value="F:ubiquitin protein ligase activity"/>
    <property type="evidence" value="ECO:0007669"/>
    <property type="project" value="UniProtKB-EC"/>
</dbReference>
<dbReference type="CDD" id="cd16655">
    <property type="entry name" value="RING-Ubox_WDSUB1-like"/>
    <property type="match status" value="1"/>
</dbReference>
<keyword evidence="9 10" id="KW-0067">ATP-binding</keyword>
<keyword evidence="8" id="KW-0833">Ubl conjugation pathway</keyword>
<evidence type="ECO:0000256" key="8">
    <source>
        <dbReference type="ARBA" id="ARBA00022786"/>
    </source>
</evidence>
<dbReference type="PROSITE" id="PS00108">
    <property type="entry name" value="PROTEIN_KINASE_ST"/>
    <property type="match status" value="1"/>
</dbReference>
<dbReference type="PROSITE" id="PS50011">
    <property type="entry name" value="PROTEIN_KINASE_DOM"/>
    <property type="match status" value="1"/>
</dbReference>
<keyword evidence="11" id="KW-0175">Coiled coil</keyword>
<protein>
    <recommendedName>
        <fullName evidence="3">RING-type E3 ubiquitin transferase</fullName>
        <ecNumber evidence="3">2.3.2.27</ecNumber>
    </recommendedName>
</protein>
<keyword evidence="6 10" id="KW-0547">Nucleotide-binding</keyword>
<keyword evidence="7" id="KW-0418">Kinase</keyword>
<evidence type="ECO:0000256" key="1">
    <source>
        <dbReference type="ARBA" id="ARBA00000900"/>
    </source>
</evidence>
<feature type="coiled-coil region" evidence="11">
    <location>
        <begin position="327"/>
        <end position="438"/>
    </location>
</feature>
<dbReference type="InterPro" id="IPR051348">
    <property type="entry name" value="U-box_ubiquitin_ligases"/>
</dbReference>
<dbReference type="GO" id="GO:0004672">
    <property type="term" value="F:protein kinase activity"/>
    <property type="evidence" value="ECO:0007669"/>
    <property type="project" value="InterPro"/>
</dbReference>
<evidence type="ECO:0000259" key="13">
    <source>
        <dbReference type="PROSITE" id="PS50011"/>
    </source>
</evidence>
<dbReference type="InParanoid" id="A0A6I9R9X8"/>
<dbReference type="InterPro" id="IPR011009">
    <property type="entry name" value="Kinase-like_dom_sf"/>
</dbReference>
<dbReference type="InterPro" id="IPR008271">
    <property type="entry name" value="Ser/Thr_kinase_AS"/>
</dbReference>
<organism evidence="15 16">
    <name type="scientific">Elaeis guineensis var. tenera</name>
    <name type="common">Oil palm</name>
    <dbReference type="NCBI Taxonomy" id="51953"/>
    <lineage>
        <taxon>Eukaryota</taxon>
        <taxon>Viridiplantae</taxon>
        <taxon>Streptophyta</taxon>
        <taxon>Embryophyta</taxon>
        <taxon>Tracheophyta</taxon>
        <taxon>Spermatophyta</taxon>
        <taxon>Magnoliopsida</taxon>
        <taxon>Liliopsida</taxon>
        <taxon>Arecaceae</taxon>
        <taxon>Arecoideae</taxon>
        <taxon>Cocoseae</taxon>
        <taxon>Elaeidinae</taxon>
        <taxon>Elaeis</taxon>
    </lineage>
</organism>
<dbReference type="Gene3D" id="1.10.510.10">
    <property type="entry name" value="Transferase(Phosphotransferase) domain 1"/>
    <property type="match status" value="1"/>
</dbReference>
<accession>A0A6I9R9X8</accession>
<feature type="region of interest" description="Disordered" evidence="12">
    <location>
        <begin position="195"/>
        <end position="219"/>
    </location>
</feature>
<dbReference type="UniPathway" id="UPA00143"/>
<feature type="compositionally biased region" description="Low complexity" evidence="12">
    <location>
        <begin position="298"/>
        <end position="315"/>
    </location>
</feature>
<evidence type="ECO:0000313" key="16">
    <source>
        <dbReference type="RefSeq" id="XP_010919905.1"/>
    </source>
</evidence>
<keyword evidence="4" id="KW-0723">Serine/threonine-protein kinase</keyword>
<evidence type="ECO:0000256" key="2">
    <source>
        <dbReference type="ARBA" id="ARBA00004906"/>
    </source>
</evidence>
<dbReference type="SMART" id="SM00220">
    <property type="entry name" value="S_TKc"/>
    <property type="match status" value="1"/>
</dbReference>
<dbReference type="InterPro" id="IPR014729">
    <property type="entry name" value="Rossmann-like_a/b/a_fold"/>
</dbReference>
<name>A0A6I9R9X8_ELAGV</name>
<dbReference type="AlphaFoldDB" id="A0A6I9R9X8"/>
<dbReference type="Proteomes" id="UP000504607">
    <property type="component" value="Chromosome 4"/>
</dbReference>
<dbReference type="Gene3D" id="3.40.50.620">
    <property type="entry name" value="HUPs"/>
    <property type="match status" value="1"/>
</dbReference>
<dbReference type="Pfam" id="PF07714">
    <property type="entry name" value="PK_Tyr_Ser-Thr"/>
    <property type="match status" value="1"/>
</dbReference>
<feature type="domain" description="Protein kinase" evidence="13">
    <location>
        <begin position="461"/>
        <end position="724"/>
    </location>
</feature>
<dbReference type="Gene3D" id="3.30.200.20">
    <property type="entry name" value="Phosphorylase Kinase, domain 1"/>
    <property type="match status" value="1"/>
</dbReference>
<proteinExistence type="predicted"/>
<dbReference type="CDD" id="cd01989">
    <property type="entry name" value="USP_STK_Ubox_N"/>
    <property type="match status" value="1"/>
</dbReference>
<comment type="catalytic activity">
    <reaction evidence="1">
        <text>S-ubiquitinyl-[E2 ubiquitin-conjugating enzyme]-L-cysteine + [acceptor protein]-L-lysine = [E2 ubiquitin-conjugating enzyme]-L-cysteine + N(6)-ubiquitinyl-[acceptor protein]-L-lysine.</text>
        <dbReference type="EC" id="2.3.2.27"/>
    </reaction>
</comment>
<sequence>MDEVDELSPSVLTIAVAVNGSKNSKYALAWALEKFVPKRRVSFRLLYVRQKITSVPTPFGNYLPIDDVRDDVALAYKKEIKWQTEVLLLPYKKMCAQRQVEAKVVVIEAEDVANAISKEVARCSISKLVIGASSGNPLIRKFKGGKLSSRISRCISSLCMVYIISNGKLSFVHSSTSGIDEISFTSEKDESIKNESDSSTVFSSISGNSSSTDSEFTDIDGEANFYPPNAFTRPIQRNLDLSSGELKRSTSADIVLTKAGAAGTHLTRFLSLDTDEDAMSYSSNGSEMQCSDITMSGSKTSQTDQSQNSDQCSTSENPRKSSVSGSKVNIDCELERLRIDLQQLQGMYEFARNESVNTSHQINELSARCKEEAVKLEEIRTRAKKAEEVAQQEKKRREAAEREAEYARECAEKEALQRKDVEKIIAREADEKKRMEKALSCNGVQFRNYTWEEIESATSSFSDHFKIGLGANGTVYKGSLHHTSVAVKILHSNDSHRTKQFKRELEVLGRLRHPHLLLLLGACPDRRCLVYEYMENGSLADRLQCKDGAAPLPWFYRYRIAWEIASALVFLHNSKPGPIIHRDLKPENILLDRNFVSKIGDVGLSTILPSVDYSVHTLCKDSAPVGTFFYIDPEYQRTGLVSPQSDTYALGMVILGLLTAKSPMGLAHIVEKALQDSCLMDVLDSRAGQWPPEETQELAFLGLSCLELRRKDRPDLKDRVLPWLERLKDFANKAHDLAQQATSIPPSYFICPLVKRVMDDPCIASDGYTYSRNAIETWLRTNGKSPMTNLLLPNKDLIPNQSLLSAINDWKSRTQ</sequence>
<feature type="compositionally biased region" description="Low complexity" evidence="12">
    <location>
        <begin position="198"/>
        <end position="214"/>
    </location>
</feature>
<dbReference type="PROSITE" id="PS51698">
    <property type="entry name" value="U_BOX"/>
    <property type="match status" value="1"/>
</dbReference>
<dbReference type="PANTHER" id="PTHR45647:SF15">
    <property type="entry name" value="U-BOX DOMAIN-CONTAINING PROTEIN 35"/>
    <property type="match status" value="1"/>
</dbReference>